<keyword evidence="2" id="KW-1185">Reference proteome</keyword>
<proteinExistence type="predicted"/>
<evidence type="ECO:0000313" key="1">
    <source>
        <dbReference type="EMBL" id="KAK4298141.1"/>
    </source>
</evidence>
<dbReference type="AlphaFoldDB" id="A0AAE1NZ96"/>
<reference evidence="1" key="1">
    <citation type="submission" date="2023-11" db="EMBL/GenBank/DDBJ databases">
        <title>Genome assemblies of two species of porcelain crab, Petrolisthes cinctipes and Petrolisthes manimaculis (Anomura: Porcellanidae).</title>
        <authorList>
            <person name="Angst P."/>
        </authorList>
    </citation>
    <scope>NUCLEOTIDE SEQUENCE</scope>
    <source>
        <strain evidence="1">PB745_02</strain>
        <tissue evidence="1">Gill</tissue>
    </source>
</reference>
<dbReference type="EMBL" id="JAWZYT010003489">
    <property type="protein sequence ID" value="KAK4298141.1"/>
    <property type="molecule type" value="Genomic_DNA"/>
</dbReference>
<protein>
    <submittedName>
        <fullName evidence="1">Uncharacterized protein</fullName>
    </submittedName>
</protein>
<sequence>MSPPVTSFLSRSSLTTSLSLHLLFLPFSQFSLTSLLTNFVSPPLLFLPFSTVLPLLSQLISHHQLCLSLPPHPTFLYTSACLFSPNISLLTSSLSTPLPLLSQHLSPHLLFLYTSACASSLTSTSSQRDY</sequence>
<name>A0AAE1NZ96_9EUCA</name>
<evidence type="ECO:0000313" key="2">
    <source>
        <dbReference type="Proteomes" id="UP001292094"/>
    </source>
</evidence>
<organism evidence="1 2">
    <name type="scientific">Petrolisthes manimaculis</name>
    <dbReference type="NCBI Taxonomy" id="1843537"/>
    <lineage>
        <taxon>Eukaryota</taxon>
        <taxon>Metazoa</taxon>
        <taxon>Ecdysozoa</taxon>
        <taxon>Arthropoda</taxon>
        <taxon>Crustacea</taxon>
        <taxon>Multicrustacea</taxon>
        <taxon>Malacostraca</taxon>
        <taxon>Eumalacostraca</taxon>
        <taxon>Eucarida</taxon>
        <taxon>Decapoda</taxon>
        <taxon>Pleocyemata</taxon>
        <taxon>Anomura</taxon>
        <taxon>Galatheoidea</taxon>
        <taxon>Porcellanidae</taxon>
        <taxon>Petrolisthes</taxon>
    </lineage>
</organism>
<gene>
    <name evidence="1" type="ORF">Pmani_029489</name>
</gene>
<dbReference type="Proteomes" id="UP001292094">
    <property type="component" value="Unassembled WGS sequence"/>
</dbReference>
<comment type="caution">
    <text evidence="1">The sequence shown here is derived from an EMBL/GenBank/DDBJ whole genome shotgun (WGS) entry which is preliminary data.</text>
</comment>
<accession>A0AAE1NZ96</accession>